<comment type="subcellular location">
    <subcellularLocation>
        <location evidence="1">Membrane</location>
        <topology evidence="1">Multi-pass membrane protein</topology>
    </subcellularLocation>
</comment>
<evidence type="ECO:0000259" key="7">
    <source>
        <dbReference type="PROSITE" id="PS50221"/>
    </source>
</evidence>
<dbReference type="AlphaFoldDB" id="A0AAU9VJU7"/>
<feature type="domain" description="GAIN-B" evidence="7">
    <location>
        <begin position="677"/>
        <end position="825"/>
    </location>
</feature>
<evidence type="ECO:0000259" key="8">
    <source>
        <dbReference type="PROSITE" id="PS50261"/>
    </source>
</evidence>
<organism evidence="9 10">
    <name type="scientific">Pocillopora meandrina</name>
    <dbReference type="NCBI Taxonomy" id="46732"/>
    <lineage>
        <taxon>Eukaryota</taxon>
        <taxon>Metazoa</taxon>
        <taxon>Cnidaria</taxon>
        <taxon>Anthozoa</taxon>
        <taxon>Hexacorallia</taxon>
        <taxon>Scleractinia</taxon>
        <taxon>Astrocoeniina</taxon>
        <taxon>Pocilloporidae</taxon>
        <taxon>Pocillopora</taxon>
    </lineage>
</organism>
<dbReference type="PRINTS" id="PR00249">
    <property type="entry name" value="GPCRSECRETIN"/>
</dbReference>
<dbReference type="InterPro" id="IPR046338">
    <property type="entry name" value="GAIN_dom_sf"/>
</dbReference>
<protein>
    <recommendedName>
        <fullName evidence="11">G-protein coupled receptor</fullName>
    </recommendedName>
</protein>
<name>A0AAU9VJU7_9CNID</name>
<evidence type="ECO:0000256" key="6">
    <source>
        <dbReference type="SAM" id="Phobius"/>
    </source>
</evidence>
<feature type="transmembrane region" description="Helical" evidence="6">
    <location>
        <begin position="1025"/>
        <end position="1043"/>
    </location>
</feature>
<evidence type="ECO:0000256" key="2">
    <source>
        <dbReference type="ARBA" id="ARBA00022692"/>
    </source>
</evidence>
<dbReference type="SMART" id="SM00303">
    <property type="entry name" value="GPS"/>
    <property type="match status" value="1"/>
</dbReference>
<evidence type="ECO:0000256" key="1">
    <source>
        <dbReference type="ARBA" id="ARBA00004141"/>
    </source>
</evidence>
<dbReference type="EMBL" id="CALNXJ010000001">
    <property type="protein sequence ID" value="CAH3031684.1"/>
    <property type="molecule type" value="Genomic_DNA"/>
</dbReference>
<feature type="transmembrane region" description="Helical" evidence="6">
    <location>
        <begin position="978"/>
        <end position="1004"/>
    </location>
</feature>
<gene>
    <name evidence="9" type="ORF">PMEA_00000456</name>
</gene>
<sequence length="1214" mass="132554">MVSIRSYPVRNVVSSESPENQGVNPLLMAMMWKFVVLLSNVVQFSSQLLVNNDQLTLAPGETLEINTTEPSALVVDSQGNKKILKITSKKTFSFKGNFVNSPGWNYSVARIVFSKNIRIEACSTVKVFGEHSLSIESLEGDIVIGSLIDLSCTVTVLGGKCVGGYMPIDKPRNWSSAIIPGNGPGSTSRELLTYQSPRCIGGSGHGGHGGNPVFDDIHVNLYSGLEYGRNNYQVLLGGSSGSYLDSSAHTITKPGHGGGALQLVAKQGSIKIEEKIKANAQQTKGHYEVNSGSSGGLIRLEANEVHIIDGGSLEVNGAHAGKNGNIHPVWEKGSAGGGGGIVDILANKVFISTGSILLMPGNSTGCSNQTTASPGFLTIRDYSCNLRISWKNIPVFPVDPAGFTWTNTTTQTLLPSSSIPCSNYVPRKTRPSVKITTTDNPIIATSSLLARRESSITASIKNISKRQSGMRTSSPGVRTSFSRNGISSTKRIQCSTNFKPLTATLSTDAVPAPSVPLADITVTRKWEALLKSTESLAISMGSFQNNSWVEDVHNLLQRLRTLVEEEPLTEQYVDVFIKILEQFGLALSMIPSEDQEIMKSVVASLITTAESSFDGRNENAWSATKKLPKVLSALENITLALGRISSVNELFKFEYYSQRTVVQVVALKTTAKQSVTHFVLPDTSRTNLSIWKNEHDVVLIPSFYDGDVVVFTILYRNISSIHPTTFKEHQKERENKSHLVSDVLSCSVYYKGTLIASKPFSPVELQFHIQNGRSLHSPICVFWDHRNSAWSTEGLRTVQVNGTHARCHTTHFTSFAILTQYTEVQISDEDQFALGVITYVGCGVSIACLFVTLLVYLAFEALSTERHKIHMNLALALLLAQSLFLTGVNAVGHKTLCRALAVCLHYLFSAAFTWMCVEGFHLYVMILSVFRADSVRMKYYYMTGWGIPVIIVGVAASIHPEGYGTIKSCWLSIDDQFIWVFLAPVVLVIVVNFLVLVAVIKVVANSALPSRKTDFGSVKAGVKSAAVLLPLLGVSWVFGLLTLNKKTIVFQYIFAFSSSFQGMFIFLAHCVGSSDVRSALKRMRQRQMWARGSENAPSHIPSKGNVPVSQGIISKGGVLEHKEKIRASVFSQTNSKVVKVKVFASVLTSHLPVKLSEIGTALRVSTVKLNCVILHEPVRERVFEKSCPLLRNSRVIDNSPQERPRCHGFSTGEA</sequence>
<evidence type="ECO:0000256" key="3">
    <source>
        <dbReference type="ARBA" id="ARBA00022989"/>
    </source>
</evidence>
<dbReference type="InterPro" id="IPR000832">
    <property type="entry name" value="GPCR_2_secretin-like"/>
</dbReference>
<keyword evidence="3 6" id="KW-1133">Transmembrane helix</keyword>
<keyword evidence="5" id="KW-1015">Disulfide bond</keyword>
<dbReference type="InterPro" id="IPR000203">
    <property type="entry name" value="GPS"/>
</dbReference>
<keyword evidence="4 6" id="KW-0472">Membrane</keyword>
<dbReference type="PROSITE" id="PS50261">
    <property type="entry name" value="G_PROTEIN_RECEP_F2_4"/>
    <property type="match status" value="1"/>
</dbReference>
<reference evidence="9 10" key="1">
    <citation type="submission" date="2022-05" db="EMBL/GenBank/DDBJ databases">
        <authorList>
            <consortium name="Genoscope - CEA"/>
            <person name="William W."/>
        </authorList>
    </citation>
    <scope>NUCLEOTIDE SEQUENCE [LARGE SCALE GENOMIC DNA]</scope>
</reference>
<dbReference type="PANTHER" id="PTHR12011:SF347">
    <property type="entry name" value="FI21270P1-RELATED"/>
    <property type="match status" value="1"/>
</dbReference>
<dbReference type="Proteomes" id="UP001159428">
    <property type="component" value="Unassembled WGS sequence"/>
</dbReference>
<evidence type="ECO:0000313" key="10">
    <source>
        <dbReference type="Proteomes" id="UP001159428"/>
    </source>
</evidence>
<dbReference type="GO" id="GO:0004930">
    <property type="term" value="F:G protein-coupled receptor activity"/>
    <property type="evidence" value="ECO:0007669"/>
    <property type="project" value="InterPro"/>
</dbReference>
<accession>A0AAU9VJU7</accession>
<dbReference type="Gene3D" id="2.60.220.50">
    <property type="match status" value="1"/>
</dbReference>
<feature type="transmembrane region" description="Helical" evidence="6">
    <location>
        <begin position="871"/>
        <end position="892"/>
    </location>
</feature>
<proteinExistence type="predicted"/>
<feature type="transmembrane region" description="Helical" evidence="6">
    <location>
        <begin position="1049"/>
        <end position="1072"/>
    </location>
</feature>
<dbReference type="Gene3D" id="1.20.1070.10">
    <property type="entry name" value="Rhodopsin 7-helix transmembrane proteins"/>
    <property type="match status" value="1"/>
</dbReference>
<feature type="domain" description="G-protein coupled receptors family 2 profile 2" evidence="8">
    <location>
        <begin position="834"/>
        <end position="1073"/>
    </location>
</feature>
<feature type="transmembrane region" description="Helical" evidence="6">
    <location>
        <begin position="939"/>
        <end position="958"/>
    </location>
</feature>
<comment type="caution">
    <text evidence="9">The sequence shown here is derived from an EMBL/GenBank/DDBJ whole genome shotgun (WGS) entry which is preliminary data.</text>
</comment>
<evidence type="ECO:0000313" key="9">
    <source>
        <dbReference type="EMBL" id="CAH3031684.1"/>
    </source>
</evidence>
<dbReference type="Pfam" id="PF01825">
    <property type="entry name" value="GPS"/>
    <property type="match status" value="1"/>
</dbReference>
<evidence type="ECO:0000256" key="4">
    <source>
        <dbReference type="ARBA" id="ARBA00023136"/>
    </source>
</evidence>
<keyword evidence="2 6" id="KW-0812">Transmembrane</keyword>
<dbReference type="InterPro" id="IPR057244">
    <property type="entry name" value="GAIN_B"/>
</dbReference>
<dbReference type="Pfam" id="PF00002">
    <property type="entry name" value="7tm_2"/>
    <property type="match status" value="1"/>
</dbReference>
<keyword evidence="10" id="KW-1185">Reference proteome</keyword>
<dbReference type="PROSITE" id="PS50221">
    <property type="entry name" value="GAIN_B"/>
    <property type="match status" value="1"/>
</dbReference>
<feature type="transmembrane region" description="Helical" evidence="6">
    <location>
        <begin position="832"/>
        <end position="859"/>
    </location>
</feature>
<dbReference type="GO" id="GO:0007166">
    <property type="term" value="P:cell surface receptor signaling pathway"/>
    <property type="evidence" value="ECO:0007669"/>
    <property type="project" value="InterPro"/>
</dbReference>
<dbReference type="InterPro" id="IPR017981">
    <property type="entry name" value="GPCR_2-like_7TM"/>
</dbReference>
<dbReference type="FunFam" id="1.20.1070.10:FF:000073">
    <property type="entry name" value="Adhesion G-protein coupled receptor D1"/>
    <property type="match status" value="1"/>
</dbReference>
<dbReference type="PANTHER" id="PTHR12011">
    <property type="entry name" value="ADHESION G-PROTEIN COUPLED RECEPTOR"/>
    <property type="match status" value="1"/>
</dbReference>
<evidence type="ECO:0000256" key="5">
    <source>
        <dbReference type="ARBA" id="ARBA00023157"/>
    </source>
</evidence>
<dbReference type="GO" id="GO:0005886">
    <property type="term" value="C:plasma membrane"/>
    <property type="evidence" value="ECO:0007669"/>
    <property type="project" value="UniProtKB-SubCell"/>
</dbReference>
<evidence type="ECO:0008006" key="11">
    <source>
        <dbReference type="Google" id="ProtNLM"/>
    </source>
</evidence>
<dbReference type="SUPFAM" id="SSF81321">
    <property type="entry name" value="Family A G protein-coupled receptor-like"/>
    <property type="match status" value="1"/>
</dbReference>
<feature type="transmembrane region" description="Helical" evidence="6">
    <location>
        <begin position="904"/>
        <end position="927"/>
    </location>
</feature>